<feature type="compositionally biased region" description="Acidic residues" evidence="1">
    <location>
        <begin position="27"/>
        <end position="38"/>
    </location>
</feature>
<accession>A0AAW1K445</accession>
<evidence type="ECO:0000256" key="1">
    <source>
        <dbReference type="SAM" id="MobiDB-lite"/>
    </source>
</evidence>
<comment type="caution">
    <text evidence="2">The sequence shown here is derived from an EMBL/GenBank/DDBJ whole genome shotgun (WGS) entry which is preliminary data.</text>
</comment>
<dbReference type="EMBL" id="JASPKY010000269">
    <property type="protein sequence ID" value="KAK9712049.1"/>
    <property type="molecule type" value="Genomic_DNA"/>
</dbReference>
<evidence type="ECO:0000313" key="3">
    <source>
        <dbReference type="Proteomes" id="UP001458880"/>
    </source>
</evidence>
<reference evidence="2 3" key="1">
    <citation type="journal article" date="2024" name="BMC Genomics">
        <title>De novo assembly and annotation of Popillia japonica's genome with initial clues to its potential as an invasive pest.</title>
        <authorList>
            <person name="Cucini C."/>
            <person name="Boschi S."/>
            <person name="Funari R."/>
            <person name="Cardaioli E."/>
            <person name="Iannotti N."/>
            <person name="Marturano G."/>
            <person name="Paoli F."/>
            <person name="Bruttini M."/>
            <person name="Carapelli A."/>
            <person name="Frati F."/>
            <person name="Nardi F."/>
        </authorList>
    </citation>
    <scope>NUCLEOTIDE SEQUENCE [LARGE SCALE GENOMIC DNA]</scope>
    <source>
        <strain evidence="2">DMR45628</strain>
    </source>
</reference>
<evidence type="ECO:0000313" key="2">
    <source>
        <dbReference type="EMBL" id="KAK9712049.1"/>
    </source>
</evidence>
<dbReference type="AlphaFoldDB" id="A0AAW1K445"/>
<name>A0AAW1K445_POPJA</name>
<sequence>MKRFINQEQLYEMVENLSDVEPHSASDDDDTDYEESYPESDNSVTESIQHTNGMDCHRDRHWSSNTSLQNYFIRNIIKLLLLNRYDMDVYTGKDTNVDFCDTLGEAMVKQHLLSDLQTSQSVIIDFLPQQMNTAIRMY</sequence>
<organism evidence="2 3">
    <name type="scientific">Popillia japonica</name>
    <name type="common">Japanese beetle</name>
    <dbReference type="NCBI Taxonomy" id="7064"/>
    <lineage>
        <taxon>Eukaryota</taxon>
        <taxon>Metazoa</taxon>
        <taxon>Ecdysozoa</taxon>
        <taxon>Arthropoda</taxon>
        <taxon>Hexapoda</taxon>
        <taxon>Insecta</taxon>
        <taxon>Pterygota</taxon>
        <taxon>Neoptera</taxon>
        <taxon>Endopterygota</taxon>
        <taxon>Coleoptera</taxon>
        <taxon>Polyphaga</taxon>
        <taxon>Scarabaeiformia</taxon>
        <taxon>Scarabaeidae</taxon>
        <taxon>Rutelinae</taxon>
        <taxon>Popillia</taxon>
    </lineage>
</organism>
<gene>
    <name evidence="2" type="ORF">QE152_g25120</name>
</gene>
<feature type="region of interest" description="Disordered" evidence="1">
    <location>
        <begin position="18"/>
        <end position="49"/>
    </location>
</feature>
<keyword evidence="3" id="KW-1185">Reference proteome</keyword>
<proteinExistence type="predicted"/>
<protein>
    <submittedName>
        <fullName evidence="2">Uncharacterized protein</fullName>
    </submittedName>
</protein>
<dbReference type="Proteomes" id="UP001458880">
    <property type="component" value="Unassembled WGS sequence"/>
</dbReference>